<keyword evidence="2 4" id="KW-0328">Glycosyltransferase</keyword>
<dbReference type="Gene3D" id="3.40.50.2000">
    <property type="entry name" value="Glycogen Phosphorylase B"/>
    <property type="match status" value="2"/>
</dbReference>
<dbReference type="GO" id="GO:0050404">
    <property type="term" value="F:zeatin O-beta-D-xylosyltransferase activity"/>
    <property type="evidence" value="ECO:0007669"/>
    <property type="project" value="UniProtKB-ARBA"/>
</dbReference>
<name>A0ABD3ATH7_9GENT</name>
<dbReference type="Pfam" id="PF00201">
    <property type="entry name" value="UDPGT"/>
    <property type="match status" value="1"/>
</dbReference>
<comment type="similarity">
    <text evidence="1 4">Belongs to the UDP-glycosyltransferase family.</text>
</comment>
<evidence type="ECO:0000256" key="4">
    <source>
        <dbReference type="RuleBase" id="RU003718"/>
    </source>
</evidence>
<organism evidence="7 8">
    <name type="scientific">Cinchona calisaya</name>
    <dbReference type="NCBI Taxonomy" id="153742"/>
    <lineage>
        <taxon>Eukaryota</taxon>
        <taxon>Viridiplantae</taxon>
        <taxon>Streptophyta</taxon>
        <taxon>Embryophyta</taxon>
        <taxon>Tracheophyta</taxon>
        <taxon>Spermatophyta</taxon>
        <taxon>Magnoliopsida</taxon>
        <taxon>eudicotyledons</taxon>
        <taxon>Gunneridae</taxon>
        <taxon>Pentapetalae</taxon>
        <taxon>asterids</taxon>
        <taxon>lamiids</taxon>
        <taxon>Gentianales</taxon>
        <taxon>Rubiaceae</taxon>
        <taxon>Cinchonoideae</taxon>
        <taxon>Cinchoneae</taxon>
        <taxon>Cinchona</taxon>
    </lineage>
</organism>
<dbReference type="PANTHER" id="PTHR48044:SF23">
    <property type="entry name" value="ANTHOCYANIDIN 3-O-GLUCOSYLTRANSFERASE-LIKE"/>
    <property type="match status" value="1"/>
</dbReference>
<dbReference type="PROSITE" id="PS00375">
    <property type="entry name" value="UDPGT"/>
    <property type="match status" value="1"/>
</dbReference>
<evidence type="ECO:0000256" key="5">
    <source>
        <dbReference type="RuleBase" id="RU362057"/>
    </source>
</evidence>
<accession>A0ABD3ATH7</accession>
<dbReference type="Proteomes" id="UP001630127">
    <property type="component" value="Unassembled WGS sequence"/>
</dbReference>
<gene>
    <name evidence="7" type="ORF">ACH5RR_002842</name>
</gene>
<dbReference type="AlphaFoldDB" id="A0ABD3ATH7"/>
<dbReference type="InterPro" id="IPR035595">
    <property type="entry name" value="UDP_glycos_trans_CS"/>
</dbReference>
<dbReference type="InterPro" id="IPR002213">
    <property type="entry name" value="UDP_glucos_trans"/>
</dbReference>
<dbReference type="FunFam" id="3.40.50.2000:FF:000238">
    <property type="entry name" value="Glycosyltransferase"/>
    <property type="match status" value="1"/>
</dbReference>
<dbReference type="CDD" id="cd03784">
    <property type="entry name" value="GT1_Gtf-like"/>
    <property type="match status" value="1"/>
</dbReference>
<proteinExistence type="inferred from homology"/>
<evidence type="ECO:0000313" key="7">
    <source>
        <dbReference type="EMBL" id="KAL3534381.1"/>
    </source>
</evidence>
<evidence type="ECO:0000256" key="3">
    <source>
        <dbReference type="ARBA" id="ARBA00022679"/>
    </source>
</evidence>
<dbReference type="GO" id="GO:0016138">
    <property type="term" value="P:glycoside biosynthetic process"/>
    <property type="evidence" value="ECO:0007669"/>
    <property type="project" value="UniProtKB-ARBA"/>
</dbReference>
<keyword evidence="8" id="KW-1185">Reference proteome</keyword>
<comment type="caution">
    <text evidence="7">The sequence shown here is derived from an EMBL/GenBank/DDBJ whole genome shotgun (WGS) entry which is preliminary data.</text>
</comment>
<evidence type="ECO:0000313" key="8">
    <source>
        <dbReference type="Proteomes" id="UP001630127"/>
    </source>
</evidence>
<dbReference type="EC" id="2.4.1.-" evidence="5"/>
<dbReference type="EMBL" id="JBJUIK010000002">
    <property type="protein sequence ID" value="KAL3534381.1"/>
    <property type="molecule type" value="Genomic_DNA"/>
</dbReference>
<evidence type="ECO:0000256" key="2">
    <source>
        <dbReference type="ARBA" id="ARBA00022676"/>
    </source>
</evidence>
<dbReference type="InterPro" id="IPR058980">
    <property type="entry name" value="Glyco_transf_N"/>
</dbReference>
<dbReference type="PANTHER" id="PTHR48044">
    <property type="entry name" value="GLYCOSYLTRANSFERASE"/>
    <property type="match status" value="1"/>
</dbReference>
<dbReference type="FunFam" id="3.40.50.2000:FF:000060">
    <property type="entry name" value="Glycosyltransferase"/>
    <property type="match status" value="1"/>
</dbReference>
<dbReference type="GO" id="GO:0009690">
    <property type="term" value="P:cytokinin metabolic process"/>
    <property type="evidence" value="ECO:0007669"/>
    <property type="project" value="UniProtKB-ARBA"/>
</dbReference>
<protein>
    <recommendedName>
        <fullName evidence="5">Glycosyltransferase</fullName>
        <ecNumber evidence="5">2.4.1.-</ecNumber>
    </recommendedName>
</protein>
<feature type="domain" description="Glycosyltransferase N-terminal" evidence="6">
    <location>
        <begin position="21"/>
        <end position="254"/>
    </location>
</feature>
<evidence type="ECO:0000256" key="1">
    <source>
        <dbReference type="ARBA" id="ARBA00009995"/>
    </source>
</evidence>
<dbReference type="Pfam" id="PF26168">
    <property type="entry name" value="Glyco_transf_N"/>
    <property type="match status" value="1"/>
</dbReference>
<keyword evidence="3 4" id="KW-0808">Transferase</keyword>
<dbReference type="SUPFAM" id="SSF53756">
    <property type="entry name" value="UDP-Glycosyltransferase/glycogen phosphorylase"/>
    <property type="match status" value="1"/>
</dbReference>
<evidence type="ECO:0000259" key="6">
    <source>
        <dbReference type="Pfam" id="PF26168"/>
    </source>
</evidence>
<reference evidence="7 8" key="1">
    <citation type="submission" date="2024-11" db="EMBL/GenBank/DDBJ databases">
        <title>A near-complete genome assembly of Cinchona calisaya.</title>
        <authorList>
            <person name="Lian D.C."/>
            <person name="Zhao X.W."/>
            <person name="Wei L."/>
        </authorList>
    </citation>
    <scope>NUCLEOTIDE SEQUENCE [LARGE SCALE GENOMIC DNA]</scope>
    <source>
        <tissue evidence="7">Nenye</tissue>
    </source>
</reference>
<sequence>MANLYIPENDDAKNGTDEQTNVVVVMVPLPAQGHLNQLLHLSRLISSYNIPVHYVCTATHVRQAKVRVHGWDPLSTSNVHFHELPLPSFPTPPPNANAPTKLPTQLFPAFTATLHLREPICELITKLSSASRRVIAIHDSLMCYAVQDVPSIPNAESYCFQSVSAFTMYSYIWEAMGQSVMANGEQVNSLLSTPGSGFPEELTEFFRLQQESRKCKWGNLYNTSRLIDGEYLNLLAGGKFYETTNHWAIGPFNPLEITEEQKSKKSHKCLEWLDKQALKSVIFVSFGSSTSLSDKEVEEITIGLERSGQNFIWVLRDADSGDVFVGEYRRAKLPEGYEERVEGRGIVVRDWAPQLEVLGHQSTGGFMSHCGWNSCIESISMGVPIAAWPMHSDQPRNAILVTKILKIGLMVGDLAHPNESFKAEVVENAVRRLMDSSEGHEMRKRAEE</sequence>